<evidence type="ECO:0000313" key="5">
    <source>
        <dbReference type="EnsemblPlants" id="TraesCS2D02G086500.1"/>
    </source>
</evidence>
<dbReference type="GO" id="GO:0051923">
    <property type="term" value="P:sulfation"/>
    <property type="evidence" value="ECO:0000318"/>
    <property type="project" value="GO_Central"/>
</dbReference>
<keyword evidence="6" id="KW-1185">Reference proteome</keyword>
<dbReference type="OMA" id="FENACEG"/>
<evidence type="ECO:0000256" key="1">
    <source>
        <dbReference type="ARBA" id="ARBA00005771"/>
    </source>
</evidence>
<name>A0A1D6DCP6_WHEAT</name>
<dbReference type="SUPFAM" id="SSF52540">
    <property type="entry name" value="P-loop containing nucleoside triphosphate hydrolases"/>
    <property type="match status" value="1"/>
</dbReference>
<dbReference type="SMR" id="A0A1D6DCP6"/>
<evidence type="ECO:0000259" key="4">
    <source>
        <dbReference type="Pfam" id="PF00685"/>
    </source>
</evidence>
<dbReference type="PANTHER" id="PTHR11783">
    <property type="entry name" value="SULFOTRANSFERASE SULT"/>
    <property type="match status" value="1"/>
</dbReference>
<dbReference type="Gramene" id="TraesSYM2D03G01119530.1">
    <property type="protein sequence ID" value="TraesSYM2D03G01119530.1"/>
    <property type="gene ID" value="TraesSYM2D03G01119530"/>
</dbReference>
<feature type="domain" description="Sulfotransferase" evidence="4">
    <location>
        <begin position="79"/>
        <end position="340"/>
    </location>
</feature>
<dbReference type="Gramene" id="TraesKAR2D01G0032460.1">
    <property type="protein sequence ID" value="cds.TraesKAR2D01G0032460.1"/>
    <property type="gene ID" value="TraesKAR2D01G0032460"/>
</dbReference>
<dbReference type="STRING" id="4565.A0A1D6DCP6"/>
<dbReference type="GO" id="GO:0008146">
    <property type="term" value="F:sulfotransferase activity"/>
    <property type="evidence" value="ECO:0000318"/>
    <property type="project" value="GO_Central"/>
</dbReference>
<evidence type="ECO:0000256" key="3">
    <source>
        <dbReference type="RuleBase" id="RU361155"/>
    </source>
</evidence>
<dbReference type="GO" id="GO:0005737">
    <property type="term" value="C:cytoplasm"/>
    <property type="evidence" value="ECO:0000318"/>
    <property type="project" value="GO_Central"/>
</dbReference>
<dbReference type="Gramene" id="TraesWEE_scaffold_077303_01G000100.1">
    <property type="protein sequence ID" value="TraesWEE_scaffold_077303_01G000100.1"/>
    <property type="gene ID" value="TraesWEE_scaffold_077303_01G000100"/>
</dbReference>
<dbReference type="Gramene" id="TraesLAC2D03G01057190.1">
    <property type="protein sequence ID" value="TraesLAC2D03G01057190.1"/>
    <property type="gene ID" value="TraesLAC2D03G01057190"/>
</dbReference>
<dbReference type="Gramene" id="TraesCLE_scaffold_035031_01G000300.1">
    <property type="protein sequence ID" value="TraesCLE_scaffold_035031_01G000300.1"/>
    <property type="gene ID" value="TraesCLE_scaffold_035031_01G000300"/>
</dbReference>
<dbReference type="InterPro" id="IPR000863">
    <property type="entry name" value="Sulfotransferase_dom"/>
</dbReference>
<dbReference type="EnsemblPlants" id="TraesCS2D02G086500.1">
    <property type="protein sequence ID" value="TraesCS2D02G086500.1"/>
    <property type="gene ID" value="TraesCS2D02G086500"/>
</dbReference>
<dbReference type="Gramene" id="TraesLDM2D03G01106740.1">
    <property type="protein sequence ID" value="TraesLDM2D03G01106740.1"/>
    <property type="gene ID" value="TraesLDM2D03G01106740"/>
</dbReference>
<gene>
    <name evidence="5" type="primary">LOC123048586</name>
</gene>
<accession>A0A1D6DCP6</accession>
<dbReference type="Gramene" id="TraesARI2D03G01121780.1">
    <property type="protein sequence ID" value="TraesARI2D03G01121780.1"/>
    <property type="gene ID" value="TraesARI2D03G01121780"/>
</dbReference>
<dbReference type="OrthoDB" id="205623at2759"/>
<dbReference type="Gramene" id="TraesJUL2D03G01111530.1">
    <property type="protein sequence ID" value="TraesJUL2D03G01111530.1"/>
    <property type="gene ID" value="TraesJUL2D03G01111530"/>
</dbReference>
<dbReference type="RefSeq" id="XP_044327598.1">
    <property type="nucleotide sequence ID" value="XM_044471663.1"/>
</dbReference>
<proteinExistence type="inferred from homology"/>
<reference evidence="5" key="1">
    <citation type="submission" date="2018-08" db="EMBL/GenBank/DDBJ databases">
        <authorList>
            <person name="Rossello M."/>
        </authorList>
    </citation>
    <scope>NUCLEOTIDE SEQUENCE [LARGE SCALE GENOMIC DNA]</scope>
    <source>
        <strain evidence="5">cv. Chinese Spring</strain>
    </source>
</reference>
<dbReference type="GeneID" id="123048586"/>
<protein>
    <recommendedName>
        <fullName evidence="3">Sulfotransferase</fullName>
        <ecNumber evidence="3">2.8.2.-</ecNumber>
    </recommendedName>
</protein>
<dbReference type="Gramene" id="TraesMAC2D03G01104000.1">
    <property type="protein sequence ID" value="TraesMAC2D03G01104000.1"/>
    <property type="gene ID" value="TraesMAC2D03G01104000"/>
</dbReference>
<dbReference type="AlphaFoldDB" id="A0A1D6DCP6"/>
<dbReference type="InterPro" id="IPR027417">
    <property type="entry name" value="P-loop_NTPase"/>
</dbReference>
<organism evidence="5">
    <name type="scientific">Triticum aestivum</name>
    <name type="common">Wheat</name>
    <dbReference type="NCBI Taxonomy" id="4565"/>
    <lineage>
        <taxon>Eukaryota</taxon>
        <taxon>Viridiplantae</taxon>
        <taxon>Streptophyta</taxon>
        <taxon>Embryophyta</taxon>
        <taxon>Tracheophyta</taxon>
        <taxon>Spermatophyta</taxon>
        <taxon>Magnoliopsida</taxon>
        <taxon>Liliopsida</taxon>
        <taxon>Poales</taxon>
        <taxon>Poaceae</taxon>
        <taxon>BOP clade</taxon>
        <taxon>Pooideae</taxon>
        <taxon>Triticodae</taxon>
        <taxon>Triticeae</taxon>
        <taxon>Triticinae</taxon>
        <taxon>Triticum</taxon>
    </lineage>
</organism>
<sequence>MAATLGSSSCLLGPVPFKDVGRGGDHVISPPEEYADIITDMPTITVRAGHLMRQWQGAWLPHQRVPGVLSFQRRFTPRPDDVLLASPPKCGTTWLKALSFATMARAAYPPGNGDHPLLRLNPHDCVPLVDSLFSAGQETKLDALPSPRLMNTHVHHSLLPPSVAHDPGCKIVYVCREPKDMLVSLWHFYESSETMDGSTYTFSDLFENACEGKHSNGPIWDHILGYWQASQATPERVLFLRYEEMLHDPVGSVRELARFLGVPFTVTEEEAGLPVDIVKLCNIETLRGVSANKMGANGIFVKFPHTSFFRKGVVGDWVNHMTPEMAQRFDAIVEEKLHGSSLSFKS</sequence>
<keyword evidence="2 3" id="KW-0808">Transferase</keyword>
<dbReference type="EC" id="2.8.2.-" evidence="3"/>
<dbReference type="Pfam" id="PF00685">
    <property type="entry name" value="Sulfotransfer_1"/>
    <property type="match status" value="1"/>
</dbReference>
<dbReference type="Gramene" id="TraesNOR2D03G01121470.1">
    <property type="protein sequence ID" value="TraesNOR2D03G01121470.1"/>
    <property type="gene ID" value="TraesNOR2D03G01121470"/>
</dbReference>
<dbReference type="Gramene" id="TraesROB_scaffold_034862_01G000300.1">
    <property type="protein sequence ID" value="TraesROB_scaffold_034862_01G000300.1"/>
    <property type="gene ID" value="TraesROB_scaffold_034862_01G000300"/>
</dbReference>
<dbReference type="Proteomes" id="UP000019116">
    <property type="component" value="Chromosome 2D"/>
</dbReference>
<evidence type="ECO:0000313" key="6">
    <source>
        <dbReference type="Proteomes" id="UP000019116"/>
    </source>
</evidence>
<dbReference type="Gramene" id="TraesCS2D03G0172100.1">
    <property type="protein sequence ID" value="TraesCS2D03G0172100.1.CDS"/>
    <property type="gene ID" value="TraesCS2D03G0172100"/>
</dbReference>
<dbReference type="Gramene" id="TraesCS2D02G086500.1">
    <property type="protein sequence ID" value="TraesCS2D02G086500.1"/>
    <property type="gene ID" value="TraesCS2D02G086500"/>
</dbReference>
<comment type="similarity">
    <text evidence="1 3">Belongs to the sulfotransferase 1 family.</text>
</comment>
<reference evidence="5" key="2">
    <citation type="submission" date="2018-10" db="UniProtKB">
        <authorList>
            <consortium name="EnsemblPlants"/>
        </authorList>
    </citation>
    <scope>IDENTIFICATION</scope>
</reference>
<dbReference type="Gene3D" id="3.40.50.300">
    <property type="entry name" value="P-loop containing nucleotide triphosphate hydrolases"/>
    <property type="match status" value="1"/>
</dbReference>
<dbReference type="Gramene" id="TraesJAG2D03G01108800.1">
    <property type="protein sequence ID" value="TraesJAG2D03G01108800.1"/>
    <property type="gene ID" value="TraesJAG2D03G01108800"/>
</dbReference>
<dbReference type="Gramene" id="TraesRN2D0100190500.1">
    <property type="protein sequence ID" value="TraesRN2D0100190500.1"/>
    <property type="gene ID" value="TraesRN2D0100190500"/>
</dbReference>
<evidence type="ECO:0000256" key="2">
    <source>
        <dbReference type="ARBA" id="ARBA00022679"/>
    </source>
</evidence>